<feature type="region of interest" description="Disordered" evidence="6">
    <location>
        <begin position="1"/>
        <end position="48"/>
    </location>
</feature>
<evidence type="ECO:0000313" key="9">
    <source>
        <dbReference type="Proteomes" id="UP000054248"/>
    </source>
</evidence>
<gene>
    <name evidence="8" type="ORF">M407DRAFT_162195</name>
</gene>
<sequence length="104" mass="11491">MNTAVQDHHHHQHEEDYDLGVDEHDEIPPSSPHASTSGAGTQAAGDKKQVIRGARACMVCRAAKMRCIGGDDQASDLRPCNRCKKNNVPCHFEKHRRGRKPGVK</sequence>
<keyword evidence="3" id="KW-0238">DNA-binding</keyword>
<keyword evidence="4" id="KW-0804">Transcription</keyword>
<evidence type="ECO:0000256" key="6">
    <source>
        <dbReference type="SAM" id="MobiDB-lite"/>
    </source>
</evidence>
<comment type="subcellular location">
    <subcellularLocation>
        <location evidence="1">Nucleus</location>
    </subcellularLocation>
</comment>
<dbReference type="PROSITE" id="PS50048">
    <property type="entry name" value="ZN2_CY6_FUNGAL_2"/>
    <property type="match status" value="1"/>
</dbReference>
<reference evidence="8 9" key="1">
    <citation type="submission" date="2014-04" db="EMBL/GenBank/DDBJ databases">
        <authorList>
            <consortium name="DOE Joint Genome Institute"/>
            <person name="Kuo A."/>
            <person name="Girlanda M."/>
            <person name="Perotto S."/>
            <person name="Kohler A."/>
            <person name="Nagy L.G."/>
            <person name="Floudas D."/>
            <person name="Copeland A."/>
            <person name="Barry K.W."/>
            <person name="Cichocki N."/>
            <person name="Veneault-Fourrey C."/>
            <person name="LaButti K."/>
            <person name="Lindquist E.A."/>
            <person name="Lipzen A."/>
            <person name="Lundell T."/>
            <person name="Morin E."/>
            <person name="Murat C."/>
            <person name="Sun H."/>
            <person name="Tunlid A."/>
            <person name="Henrissat B."/>
            <person name="Grigoriev I.V."/>
            <person name="Hibbett D.S."/>
            <person name="Martin F."/>
            <person name="Nordberg H.P."/>
            <person name="Cantor M.N."/>
            <person name="Hua S.X."/>
        </authorList>
    </citation>
    <scope>NUCLEOTIDE SEQUENCE [LARGE SCALE GENOMIC DNA]</scope>
    <source>
        <strain evidence="8 9">MUT 4182</strain>
    </source>
</reference>
<dbReference type="InterPro" id="IPR036864">
    <property type="entry name" value="Zn2-C6_fun-type_DNA-bd_sf"/>
</dbReference>
<feature type="compositionally biased region" description="Acidic residues" evidence="6">
    <location>
        <begin position="15"/>
        <end position="25"/>
    </location>
</feature>
<evidence type="ECO:0000256" key="3">
    <source>
        <dbReference type="ARBA" id="ARBA00023125"/>
    </source>
</evidence>
<dbReference type="SMART" id="SM00066">
    <property type="entry name" value="GAL4"/>
    <property type="match status" value="1"/>
</dbReference>
<dbReference type="CDD" id="cd00067">
    <property type="entry name" value="GAL4"/>
    <property type="match status" value="1"/>
</dbReference>
<dbReference type="STRING" id="1051891.A0A0C3PTM1"/>
<protein>
    <recommendedName>
        <fullName evidence="7">Zn(2)-C6 fungal-type domain-containing protein</fullName>
    </recommendedName>
</protein>
<dbReference type="InterPro" id="IPR001138">
    <property type="entry name" value="Zn2Cys6_DnaBD"/>
</dbReference>
<keyword evidence="5" id="KW-0539">Nucleus</keyword>
<dbReference type="AlphaFoldDB" id="A0A0C3PTM1"/>
<evidence type="ECO:0000313" key="8">
    <source>
        <dbReference type="EMBL" id="KIO18130.1"/>
    </source>
</evidence>
<keyword evidence="2" id="KW-0805">Transcription regulation</keyword>
<dbReference type="HOGENOM" id="CLU_2252040_0_0_1"/>
<feature type="domain" description="Zn(2)-C6 fungal-type" evidence="7">
    <location>
        <begin position="56"/>
        <end position="92"/>
    </location>
</feature>
<dbReference type="Gene3D" id="4.10.240.10">
    <property type="entry name" value="Zn(2)-C6 fungal-type DNA-binding domain"/>
    <property type="match status" value="1"/>
</dbReference>
<reference evidence="9" key="2">
    <citation type="submission" date="2015-01" db="EMBL/GenBank/DDBJ databases">
        <title>Evolutionary Origins and Diversification of the Mycorrhizal Mutualists.</title>
        <authorList>
            <consortium name="DOE Joint Genome Institute"/>
            <consortium name="Mycorrhizal Genomics Consortium"/>
            <person name="Kohler A."/>
            <person name="Kuo A."/>
            <person name="Nagy L.G."/>
            <person name="Floudas D."/>
            <person name="Copeland A."/>
            <person name="Barry K.W."/>
            <person name="Cichocki N."/>
            <person name="Veneault-Fourrey C."/>
            <person name="LaButti K."/>
            <person name="Lindquist E.A."/>
            <person name="Lipzen A."/>
            <person name="Lundell T."/>
            <person name="Morin E."/>
            <person name="Murat C."/>
            <person name="Riley R."/>
            <person name="Ohm R."/>
            <person name="Sun H."/>
            <person name="Tunlid A."/>
            <person name="Henrissat B."/>
            <person name="Grigoriev I.V."/>
            <person name="Hibbett D.S."/>
            <person name="Martin F."/>
        </authorList>
    </citation>
    <scope>NUCLEOTIDE SEQUENCE [LARGE SCALE GENOMIC DNA]</scope>
    <source>
        <strain evidence="9">MUT 4182</strain>
    </source>
</reference>
<dbReference type="InterPro" id="IPR051089">
    <property type="entry name" value="prtT"/>
</dbReference>
<dbReference type="GO" id="GO:0005634">
    <property type="term" value="C:nucleus"/>
    <property type="evidence" value="ECO:0007669"/>
    <property type="project" value="UniProtKB-SubCell"/>
</dbReference>
<keyword evidence="9" id="KW-1185">Reference proteome</keyword>
<dbReference type="Proteomes" id="UP000054248">
    <property type="component" value="Unassembled WGS sequence"/>
</dbReference>
<name>A0A0C3PTM1_9AGAM</name>
<evidence type="ECO:0000259" key="7">
    <source>
        <dbReference type="PROSITE" id="PS50048"/>
    </source>
</evidence>
<organism evidence="8 9">
    <name type="scientific">Tulasnella calospora MUT 4182</name>
    <dbReference type="NCBI Taxonomy" id="1051891"/>
    <lineage>
        <taxon>Eukaryota</taxon>
        <taxon>Fungi</taxon>
        <taxon>Dikarya</taxon>
        <taxon>Basidiomycota</taxon>
        <taxon>Agaricomycotina</taxon>
        <taxon>Agaricomycetes</taxon>
        <taxon>Cantharellales</taxon>
        <taxon>Tulasnellaceae</taxon>
        <taxon>Tulasnella</taxon>
    </lineage>
</organism>
<evidence type="ECO:0000256" key="5">
    <source>
        <dbReference type="ARBA" id="ARBA00023242"/>
    </source>
</evidence>
<dbReference type="SUPFAM" id="SSF57701">
    <property type="entry name" value="Zn2/Cys6 DNA-binding domain"/>
    <property type="match status" value="1"/>
</dbReference>
<dbReference type="PANTHER" id="PTHR31845:SF19">
    <property type="entry name" value="TRANSCRIPTION FACTOR DOMAIN-CONTAINING PROTEIN"/>
    <property type="match status" value="1"/>
</dbReference>
<dbReference type="PANTHER" id="PTHR31845">
    <property type="entry name" value="FINGER DOMAIN PROTEIN, PUTATIVE-RELATED"/>
    <property type="match status" value="1"/>
</dbReference>
<dbReference type="GO" id="GO:0008270">
    <property type="term" value="F:zinc ion binding"/>
    <property type="evidence" value="ECO:0007669"/>
    <property type="project" value="InterPro"/>
</dbReference>
<evidence type="ECO:0000256" key="1">
    <source>
        <dbReference type="ARBA" id="ARBA00004123"/>
    </source>
</evidence>
<dbReference type="EMBL" id="KN823310">
    <property type="protein sequence ID" value="KIO18130.1"/>
    <property type="molecule type" value="Genomic_DNA"/>
</dbReference>
<feature type="compositionally biased region" description="Low complexity" evidence="6">
    <location>
        <begin position="34"/>
        <end position="44"/>
    </location>
</feature>
<proteinExistence type="predicted"/>
<dbReference type="Pfam" id="PF00172">
    <property type="entry name" value="Zn_clus"/>
    <property type="match status" value="1"/>
</dbReference>
<dbReference type="GO" id="GO:0000976">
    <property type="term" value="F:transcription cis-regulatory region binding"/>
    <property type="evidence" value="ECO:0007669"/>
    <property type="project" value="TreeGrafter"/>
</dbReference>
<evidence type="ECO:0000256" key="2">
    <source>
        <dbReference type="ARBA" id="ARBA00023015"/>
    </source>
</evidence>
<dbReference type="GO" id="GO:0000981">
    <property type="term" value="F:DNA-binding transcription factor activity, RNA polymerase II-specific"/>
    <property type="evidence" value="ECO:0007669"/>
    <property type="project" value="InterPro"/>
</dbReference>
<accession>A0A0C3PTM1</accession>
<evidence type="ECO:0000256" key="4">
    <source>
        <dbReference type="ARBA" id="ARBA00023163"/>
    </source>
</evidence>
<dbReference type="OrthoDB" id="3163292at2759"/>
<dbReference type="PROSITE" id="PS00463">
    <property type="entry name" value="ZN2_CY6_FUNGAL_1"/>
    <property type="match status" value="1"/>
</dbReference>